<dbReference type="PANTHER" id="PTHR43575:SF1">
    <property type="entry name" value="PROTEIN ABCI7, CHLOROPLASTIC"/>
    <property type="match status" value="1"/>
</dbReference>
<protein>
    <submittedName>
        <fullName evidence="2">SufD family Fe-S cluster assembly protein</fullName>
    </submittedName>
</protein>
<dbReference type="InterPro" id="IPR000825">
    <property type="entry name" value="SUF_FeS_clus_asmbl_SufBD_core"/>
</dbReference>
<sequence>MRTILIDKIPSKNIIEVSSSAQYVFDPKLLKGQDVVEVEFLFNTPGVTSEIIALYSCDELSPVKLRTSARHVARSTSCNTVVRAVLRDNSLSDYLGKIKIEKTAIDTSSFLDDAVLVVGKGTHTRSDPILEIEANEVKASHGSTTGRVDESMLYYLESRGLTRNEAEGLIVRGFFESVLGNIKEASVKNYLEPLLGIGEK</sequence>
<dbReference type="PANTHER" id="PTHR43575">
    <property type="entry name" value="PROTEIN ABCI7, CHLOROPLASTIC"/>
    <property type="match status" value="1"/>
</dbReference>
<comment type="caution">
    <text evidence="2">The sequence shown here is derived from an EMBL/GenBank/DDBJ whole genome shotgun (WGS) entry which is preliminary data.</text>
</comment>
<evidence type="ECO:0000313" key="3">
    <source>
        <dbReference type="Proteomes" id="UP000714817"/>
    </source>
</evidence>
<dbReference type="Proteomes" id="UP000714817">
    <property type="component" value="Unassembled WGS sequence"/>
</dbReference>
<dbReference type="GO" id="GO:0016226">
    <property type="term" value="P:iron-sulfur cluster assembly"/>
    <property type="evidence" value="ECO:0007669"/>
    <property type="project" value="InterPro"/>
</dbReference>
<evidence type="ECO:0000313" key="2">
    <source>
        <dbReference type="EMBL" id="MCA9301810.1"/>
    </source>
</evidence>
<dbReference type="InterPro" id="IPR037284">
    <property type="entry name" value="SUF_FeS_clus_asmbl_SufBD_sf"/>
</dbReference>
<gene>
    <name evidence="2" type="ORF">KDA10_00360</name>
</gene>
<reference evidence="2" key="2">
    <citation type="journal article" date="2021" name="Microbiome">
        <title>Successional dynamics and alternative stable states in a saline activated sludge microbial community over 9 years.</title>
        <authorList>
            <person name="Wang Y."/>
            <person name="Ye J."/>
            <person name="Ju F."/>
            <person name="Liu L."/>
            <person name="Boyd J.A."/>
            <person name="Deng Y."/>
            <person name="Parks D.H."/>
            <person name="Jiang X."/>
            <person name="Yin X."/>
            <person name="Woodcroft B.J."/>
            <person name="Tyson G.W."/>
            <person name="Hugenholtz P."/>
            <person name="Polz M.F."/>
            <person name="Zhang T."/>
        </authorList>
    </citation>
    <scope>NUCLEOTIDE SEQUENCE</scope>
    <source>
        <strain evidence="2">HKST-UBA80</strain>
    </source>
</reference>
<accession>A0A955E018</accession>
<dbReference type="InterPro" id="IPR055346">
    <property type="entry name" value="Fe-S_cluster_assembly_SufBD"/>
</dbReference>
<name>A0A955E018_UNCKA</name>
<feature type="domain" description="SUF system FeS cluster assembly SufBD core" evidence="1">
    <location>
        <begin position="35"/>
        <end position="174"/>
    </location>
</feature>
<evidence type="ECO:0000259" key="1">
    <source>
        <dbReference type="Pfam" id="PF01458"/>
    </source>
</evidence>
<proteinExistence type="predicted"/>
<dbReference type="SUPFAM" id="SSF101960">
    <property type="entry name" value="Stabilizer of iron transporter SufD"/>
    <property type="match status" value="1"/>
</dbReference>
<dbReference type="AlphaFoldDB" id="A0A955E018"/>
<reference evidence="2" key="1">
    <citation type="submission" date="2020-04" db="EMBL/GenBank/DDBJ databases">
        <authorList>
            <person name="Zhang T."/>
        </authorList>
    </citation>
    <scope>NUCLEOTIDE SEQUENCE</scope>
    <source>
        <strain evidence="2">HKST-UBA80</strain>
    </source>
</reference>
<organism evidence="2 3">
    <name type="scientific">candidate division WWE3 bacterium</name>
    <dbReference type="NCBI Taxonomy" id="2053526"/>
    <lineage>
        <taxon>Bacteria</taxon>
        <taxon>Katanobacteria</taxon>
    </lineage>
</organism>
<dbReference type="EMBL" id="JAGQNY010000001">
    <property type="protein sequence ID" value="MCA9301810.1"/>
    <property type="molecule type" value="Genomic_DNA"/>
</dbReference>
<dbReference type="Pfam" id="PF01458">
    <property type="entry name" value="SUFBD_core"/>
    <property type="match status" value="1"/>
</dbReference>